<dbReference type="Proteomes" id="UP000051861">
    <property type="component" value="Unassembled WGS sequence"/>
</dbReference>
<keyword evidence="4 5" id="KW-0472">Membrane</keyword>
<comment type="caution">
    <text evidence="5">Lacks conserved residue(s) required for the propagation of feature annotation.</text>
</comment>
<protein>
    <recommendedName>
        <fullName evidence="5">Transport permease protein</fullName>
    </recommendedName>
</protein>
<reference evidence="7 8" key="1">
    <citation type="journal article" date="2015" name="Microbiome">
        <title>Genomic resolution of linkages in carbon, nitrogen, and sulfur cycling among widespread estuary sediment bacteria.</title>
        <authorList>
            <person name="Baker B.J."/>
            <person name="Lazar C.S."/>
            <person name="Teske A.P."/>
            <person name="Dick G.J."/>
        </authorList>
    </citation>
    <scope>NUCLEOTIDE SEQUENCE [LARGE SCALE GENOMIC DNA]</scope>
    <source>
        <strain evidence="7">DG_54_3</strain>
    </source>
</reference>
<keyword evidence="2 5" id="KW-0812">Transmembrane</keyword>
<feature type="transmembrane region" description="Helical" evidence="5">
    <location>
        <begin position="143"/>
        <end position="169"/>
    </location>
</feature>
<feature type="domain" description="ABC transmembrane type-2" evidence="6">
    <location>
        <begin position="28"/>
        <end position="257"/>
    </location>
</feature>
<feature type="transmembrane region" description="Helical" evidence="5">
    <location>
        <begin position="60"/>
        <end position="84"/>
    </location>
</feature>
<comment type="similarity">
    <text evidence="5">Belongs to the ABC-2 integral membrane protein family.</text>
</comment>
<evidence type="ECO:0000256" key="3">
    <source>
        <dbReference type="ARBA" id="ARBA00022989"/>
    </source>
</evidence>
<dbReference type="AlphaFoldDB" id="A0A0S7XJP2"/>
<keyword evidence="5" id="KW-0813">Transport</keyword>
<sequence>MKTELRTNIKAIIARAYVRVVAANREPSWWFTETLLPILSTAAYVYVYKALNAPEEYTGFVILGGTMSAYWIFVLWSMAAQFYWEKEIGNLELYMIAPISRMSILLGMASGGMFLATTRAVFIFLVGSLIFKVNFAIISLPKLFLVFVLTLTGLYGLGMLFSSLFMLYGRQAWHGVTLLQEPVHLMSGFFFPVKNLGFAVALGASLIPMTLGLDAMRQLAFMAGPKSGFINVNLELGALVGLCIFFLVVSKYALEYMEKLGKQQGRLTLRWQ</sequence>
<dbReference type="InterPro" id="IPR047817">
    <property type="entry name" value="ABC2_TM_bact-type"/>
</dbReference>
<evidence type="ECO:0000256" key="4">
    <source>
        <dbReference type="ARBA" id="ARBA00023136"/>
    </source>
</evidence>
<keyword evidence="3 5" id="KW-1133">Transmembrane helix</keyword>
<dbReference type="PROSITE" id="PS51012">
    <property type="entry name" value="ABC_TM2"/>
    <property type="match status" value="1"/>
</dbReference>
<feature type="transmembrane region" description="Helical" evidence="5">
    <location>
        <begin position="104"/>
        <end position="131"/>
    </location>
</feature>
<keyword evidence="5" id="KW-1003">Cell membrane</keyword>
<comment type="caution">
    <text evidence="7">The sequence shown here is derived from an EMBL/GenBank/DDBJ whole genome shotgun (WGS) entry which is preliminary data.</text>
</comment>
<dbReference type="GO" id="GO:0043190">
    <property type="term" value="C:ATP-binding cassette (ABC) transporter complex"/>
    <property type="evidence" value="ECO:0007669"/>
    <property type="project" value="InterPro"/>
</dbReference>
<proteinExistence type="inferred from homology"/>
<feature type="transmembrane region" description="Helical" evidence="5">
    <location>
        <begin position="234"/>
        <end position="254"/>
    </location>
</feature>
<dbReference type="PANTHER" id="PTHR43027:SF1">
    <property type="entry name" value="DOXORUBICIN RESISTANCE ABC TRANSPORTER PERMEASE PROTEIN DRRC-RELATED"/>
    <property type="match status" value="1"/>
</dbReference>
<organism evidence="7 8">
    <name type="scientific">candidate division WOR-1 bacterium DG_54_3</name>
    <dbReference type="NCBI Taxonomy" id="1703775"/>
    <lineage>
        <taxon>Bacteria</taxon>
        <taxon>Bacillati</taxon>
        <taxon>Saganbacteria</taxon>
    </lineage>
</organism>
<dbReference type="EMBL" id="LIZX01000262">
    <property type="protein sequence ID" value="KPJ62630.1"/>
    <property type="molecule type" value="Genomic_DNA"/>
</dbReference>
<evidence type="ECO:0000259" key="6">
    <source>
        <dbReference type="PROSITE" id="PS51012"/>
    </source>
</evidence>
<evidence type="ECO:0000313" key="7">
    <source>
        <dbReference type="EMBL" id="KPJ62630.1"/>
    </source>
</evidence>
<dbReference type="GO" id="GO:0140359">
    <property type="term" value="F:ABC-type transporter activity"/>
    <property type="evidence" value="ECO:0007669"/>
    <property type="project" value="InterPro"/>
</dbReference>
<dbReference type="Pfam" id="PF01061">
    <property type="entry name" value="ABC2_membrane"/>
    <property type="match status" value="1"/>
</dbReference>
<dbReference type="PIRSF" id="PIRSF006648">
    <property type="entry name" value="DrrB"/>
    <property type="match status" value="1"/>
</dbReference>
<gene>
    <name evidence="7" type="ORF">AMJ44_15375</name>
</gene>
<accession>A0A0S7XJP2</accession>
<evidence type="ECO:0000313" key="8">
    <source>
        <dbReference type="Proteomes" id="UP000051861"/>
    </source>
</evidence>
<dbReference type="InterPro" id="IPR013525">
    <property type="entry name" value="ABC2_TM"/>
</dbReference>
<dbReference type="InterPro" id="IPR052902">
    <property type="entry name" value="ABC-2_transporter"/>
</dbReference>
<dbReference type="PANTHER" id="PTHR43027">
    <property type="entry name" value="DOXORUBICIN RESISTANCE ABC TRANSPORTER PERMEASE PROTEIN DRRC-RELATED"/>
    <property type="match status" value="1"/>
</dbReference>
<evidence type="ECO:0000256" key="2">
    <source>
        <dbReference type="ARBA" id="ARBA00022692"/>
    </source>
</evidence>
<dbReference type="InterPro" id="IPR000412">
    <property type="entry name" value="ABC_2_transport"/>
</dbReference>
<comment type="subcellular location">
    <subcellularLocation>
        <location evidence="5">Cell membrane</location>
        <topology evidence="5">Multi-pass membrane protein</topology>
    </subcellularLocation>
    <subcellularLocation>
        <location evidence="1">Membrane</location>
        <topology evidence="1">Multi-pass membrane protein</topology>
    </subcellularLocation>
</comment>
<feature type="transmembrane region" description="Helical" evidence="5">
    <location>
        <begin position="189"/>
        <end position="213"/>
    </location>
</feature>
<evidence type="ECO:0000256" key="5">
    <source>
        <dbReference type="RuleBase" id="RU361157"/>
    </source>
</evidence>
<evidence type="ECO:0000256" key="1">
    <source>
        <dbReference type="ARBA" id="ARBA00004141"/>
    </source>
</evidence>
<name>A0A0S7XJP2_UNCSA</name>